<organism evidence="3 4">
    <name type="scientific">Paenibacillus chitinolyticus</name>
    <dbReference type="NCBI Taxonomy" id="79263"/>
    <lineage>
        <taxon>Bacteria</taxon>
        <taxon>Bacillati</taxon>
        <taxon>Bacillota</taxon>
        <taxon>Bacilli</taxon>
        <taxon>Bacillales</taxon>
        <taxon>Paenibacillaceae</taxon>
        <taxon>Paenibacillus</taxon>
    </lineage>
</organism>
<dbReference type="RefSeq" id="WP_042229189.1">
    <property type="nucleotide sequence ID" value="NZ_CP026520.1"/>
</dbReference>
<evidence type="ECO:0000313" key="5">
    <source>
        <dbReference type="Proteomes" id="UP001527202"/>
    </source>
</evidence>
<dbReference type="GeneID" id="95374707"/>
<proteinExistence type="predicted"/>
<dbReference type="AlphaFoldDB" id="A0A410WTA0"/>
<dbReference type="KEGG" id="pchi:PC41400_07760"/>
<evidence type="ECO:0000256" key="1">
    <source>
        <dbReference type="SAM" id="Coils"/>
    </source>
</evidence>
<dbReference type="Proteomes" id="UP001527202">
    <property type="component" value="Unassembled WGS sequence"/>
</dbReference>
<feature type="coiled-coil region" evidence="1">
    <location>
        <begin position="274"/>
        <end position="301"/>
    </location>
</feature>
<dbReference type="Proteomes" id="UP000288943">
    <property type="component" value="Chromosome"/>
</dbReference>
<dbReference type="EMBL" id="JAMDMJ010000008">
    <property type="protein sequence ID" value="MCY9595814.1"/>
    <property type="molecule type" value="Genomic_DNA"/>
</dbReference>
<keyword evidence="1" id="KW-0175">Coiled coil</keyword>
<protein>
    <submittedName>
        <fullName evidence="3">Uncharacterized protein</fullName>
    </submittedName>
</protein>
<gene>
    <name evidence="2" type="ORF">M5X16_08520</name>
    <name evidence="3" type="ORF">PC41400_07760</name>
</gene>
<evidence type="ECO:0000313" key="3">
    <source>
        <dbReference type="EMBL" id="QAV17564.1"/>
    </source>
</evidence>
<sequence>MKTGTKVLPVEIPPIHGRMYYAFPLSILGPAGSYMPWMLNNFIQLQAYSLTRTREEQVAEIRFYNADEPGCFSEVLTIVPEAAGKEPDIHRQAVEAIDRDQYVYAYVDKYYVADNPFHGKKHVIQEALIYGYDLEEQTFQILGFNKSRLFASSTVPFADIAKGIVHSPVTDVFLLKPKEDFNPEFQLDKVIPLLTQYVDSADKHTGLALPERSQLVFGLDVYKSAVESLRCILDREGAVVTNIAYLHILWEHKKVMGVRLQYMLEHGIAVHSGLDIVQEAYRQMEQELFNLRNKLLKYELTQSARLIEQIIQSLDAMALKEKQVLELWLERLAMIPG</sequence>
<dbReference type="EMBL" id="CP026520">
    <property type="protein sequence ID" value="QAV17564.1"/>
    <property type="molecule type" value="Genomic_DNA"/>
</dbReference>
<evidence type="ECO:0000313" key="2">
    <source>
        <dbReference type="EMBL" id="MCY9595814.1"/>
    </source>
</evidence>
<accession>A0A410WTA0</accession>
<keyword evidence="5" id="KW-1185">Reference proteome</keyword>
<dbReference type="OrthoDB" id="2624539at2"/>
<name>A0A410WTA0_9BACL</name>
<reference evidence="3 4" key="1">
    <citation type="submission" date="2018-01" db="EMBL/GenBank/DDBJ databases">
        <title>The whole genome sequencing and assembly of Paenibacillus chitinolyticus KCCM 41400 strain.</title>
        <authorList>
            <person name="Kim J.-Y."/>
            <person name="Park M.-K."/>
            <person name="Lee Y.-J."/>
            <person name="Yi H."/>
            <person name="Bahn Y.-S."/>
            <person name="Kim J.F."/>
            <person name="Lee D.-W."/>
        </authorList>
    </citation>
    <scope>NUCLEOTIDE SEQUENCE [LARGE SCALE GENOMIC DNA]</scope>
    <source>
        <strain evidence="3 4">KCCM 41400</strain>
    </source>
</reference>
<evidence type="ECO:0000313" key="4">
    <source>
        <dbReference type="Proteomes" id="UP000288943"/>
    </source>
</evidence>
<reference evidence="2 5" key="2">
    <citation type="submission" date="2022-05" db="EMBL/GenBank/DDBJ databases">
        <title>Genome Sequencing of Bee-Associated Microbes.</title>
        <authorList>
            <person name="Dunlap C."/>
        </authorList>
    </citation>
    <scope>NUCLEOTIDE SEQUENCE [LARGE SCALE GENOMIC DNA]</scope>
    <source>
        <strain evidence="2 5">NRRL B-23120</strain>
    </source>
</reference>